<proteinExistence type="predicted"/>
<gene>
    <name evidence="4" type="ORF">ATC70_010091</name>
</gene>
<feature type="compositionally biased region" description="Basic and acidic residues" evidence="2">
    <location>
        <begin position="215"/>
        <end position="233"/>
    </location>
</feature>
<dbReference type="AlphaFoldDB" id="A0AAN7I3S0"/>
<feature type="region of interest" description="Disordered" evidence="2">
    <location>
        <begin position="33"/>
        <end position="71"/>
    </location>
</feature>
<evidence type="ECO:0000256" key="1">
    <source>
        <dbReference type="ARBA" id="ARBA00023054"/>
    </source>
</evidence>
<dbReference type="EMBL" id="JASEJX010000012">
    <property type="protein sequence ID" value="KAK4519847.1"/>
    <property type="molecule type" value="Genomic_DNA"/>
</dbReference>
<dbReference type="Pfam" id="PF25449">
    <property type="entry name" value="CCDC174_GRSR"/>
    <property type="match status" value="1"/>
</dbReference>
<feature type="domain" description="CCDC174 alpha/beta GRSR" evidence="3">
    <location>
        <begin position="162"/>
        <end position="187"/>
    </location>
</feature>
<dbReference type="GO" id="GO:0005634">
    <property type="term" value="C:nucleus"/>
    <property type="evidence" value="ECO:0007669"/>
    <property type="project" value="TreeGrafter"/>
</dbReference>
<feature type="region of interest" description="Disordered" evidence="2">
    <location>
        <begin position="257"/>
        <end position="334"/>
    </location>
</feature>
<feature type="compositionally biased region" description="Basic residues" evidence="2">
    <location>
        <begin position="288"/>
        <end position="301"/>
    </location>
</feature>
<feature type="compositionally biased region" description="Acidic residues" evidence="2">
    <location>
        <begin position="155"/>
        <end position="167"/>
    </location>
</feature>
<protein>
    <recommendedName>
        <fullName evidence="3">CCDC174 alpha/beta GRSR domain-containing protein</fullName>
    </recommendedName>
</protein>
<sequence>MNKEKNIINNVSATTAIDLKAELAQHVEQFEKSRASLGKQSTAKRPEKKQTVWTRQNKGIHERNQRDKVTQLEDVQGDVLQRSREQLEKKARLYEAMRSGEGFDAYDEEQDEEKRPLVDFDKKYFQERDLERQKEEAAAAAAAAAARKKRKRNDEEDDNDPWVEFEDEFGRTRIIRRSELPSTEQQQHHHRSDDSDYDSEEEENKAYLIAQQRYKAADRSDMSHYEAGREIRTKGVGFYQFSKDEQERQAQLDKLNRLRTETENARNSQASASSKRKQMLAQNAEKIRARKAALKAKKHHQLKPEQQIPTEQGPAEVTEDSVTDFLKAMRKQVE</sequence>
<dbReference type="RefSeq" id="XP_064686513.1">
    <property type="nucleotide sequence ID" value="XM_064829311.1"/>
</dbReference>
<dbReference type="InterPro" id="IPR025066">
    <property type="entry name" value="CCDC174-like"/>
</dbReference>
<organism evidence="4 5">
    <name type="scientific">Mucor velutinosus</name>
    <dbReference type="NCBI Taxonomy" id="708070"/>
    <lineage>
        <taxon>Eukaryota</taxon>
        <taxon>Fungi</taxon>
        <taxon>Fungi incertae sedis</taxon>
        <taxon>Mucoromycota</taxon>
        <taxon>Mucoromycotina</taxon>
        <taxon>Mucoromycetes</taxon>
        <taxon>Mucorales</taxon>
        <taxon>Mucorineae</taxon>
        <taxon>Mucoraceae</taxon>
        <taxon>Mucor</taxon>
    </lineage>
</organism>
<dbReference type="Pfam" id="PF13300">
    <property type="entry name" value="DUF4078"/>
    <property type="match status" value="1"/>
</dbReference>
<feature type="compositionally biased region" description="Basic and acidic residues" evidence="2">
    <location>
        <begin position="59"/>
        <end position="71"/>
    </location>
</feature>
<evidence type="ECO:0000313" key="5">
    <source>
        <dbReference type="Proteomes" id="UP001304243"/>
    </source>
</evidence>
<reference evidence="4 5" key="1">
    <citation type="submission" date="2022-11" db="EMBL/GenBank/DDBJ databases">
        <title>Mucor velutinosus strain NIH1002 WGS.</title>
        <authorList>
            <person name="Subramanian P."/>
            <person name="Mullikin J.C."/>
            <person name="Segre J.A."/>
            <person name="Zelazny A.M."/>
        </authorList>
    </citation>
    <scope>NUCLEOTIDE SEQUENCE [LARGE SCALE GENOMIC DNA]</scope>
    <source>
        <strain evidence="4 5">NIH1002</strain>
    </source>
</reference>
<evidence type="ECO:0000313" key="4">
    <source>
        <dbReference type="EMBL" id="KAK4519847.1"/>
    </source>
</evidence>
<accession>A0AAN7I3S0</accession>
<comment type="caution">
    <text evidence="4">The sequence shown here is derived from an EMBL/GenBank/DDBJ whole genome shotgun (WGS) entry which is preliminary data.</text>
</comment>
<evidence type="ECO:0000256" key="2">
    <source>
        <dbReference type="SAM" id="MobiDB-lite"/>
    </source>
</evidence>
<dbReference type="Proteomes" id="UP001304243">
    <property type="component" value="Unassembled WGS sequence"/>
</dbReference>
<dbReference type="PANTHER" id="PTHR15885:SF1">
    <property type="entry name" value="COILED-COIL DOMAIN-CONTAINING PROTEIN 174"/>
    <property type="match status" value="1"/>
</dbReference>
<dbReference type="PANTHER" id="PTHR15885">
    <property type="entry name" value="COILED-COIL DOMAIN-CONTAINING PROTEIN 174"/>
    <property type="match status" value="1"/>
</dbReference>
<evidence type="ECO:0000259" key="3">
    <source>
        <dbReference type="Pfam" id="PF25449"/>
    </source>
</evidence>
<feature type="compositionally biased region" description="Basic and acidic residues" evidence="2">
    <location>
        <begin position="168"/>
        <end position="179"/>
    </location>
</feature>
<dbReference type="InterPro" id="IPR057464">
    <property type="entry name" value="CCDC174_GRSR"/>
</dbReference>
<feature type="region of interest" description="Disordered" evidence="2">
    <location>
        <begin position="130"/>
        <end position="234"/>
    </location>
</feature>
<dbReference type="GeneID" id="89953777"/>
<keyword evidence="5" id="KW-1185">Reference proteome</keyword>
<name>A0AAN7I3S0_9FUNG</name>
<keyword evidence="1" id="KW-0175">Coiled coil</keyword>